<evidence type="ECO:0000313" key="10">
    <source>
        <dbReference type="EMBL" id="MDC0706909.1"/>
    </source>
</evidence>
<keyword evidence="7" id="KW-0175">Coiled coil</keyword>
<evidence type="ECO:0000256" key="1">
    <source>
        <dbReference type="ARBA" id="ARBA00004651"/>
    </source>
</evidence>
<evidence type="ECO:0000256" key="6">
    <source>
        <dbReference type="ARBA" id="ARBA00038076"/>
    </source>
</evidence>
<proteinExistence type="inferred from homology"/>
<evidence type="ECO:0000256" key="3">
    <source>
        <dbReference type="ARBA" id="ARBA00022692"/>
    </source>
</evidence>
<accession>A0ABT5CZR5</accession>
<keyword evidence="5 8" id="KW-0472">Membrane</keyword>
<dbReference type="InterPro" id="IPR003838">
    <property type="entry name" value="ABC3_permease_C"/>
</dbReference>
<feature type="coiled-coil region" evidence="7">
    <location>
        <begin position="142"/>
        <end position="169"/>
    </location>
</feature>
<dbReference type="PANTHER" id="PTHR30572">
    <property type="entry name" value="MEMBRANE COMPONENT OF TRANSPORTER-RELATED"/>
    <property type="match status" value="1"/>
</dbReference>
<feature type="transmembrane region" description="Helical" evidence="8">
    <location>
        <begin position="643"/>
        <end position="669"/>
    </location>
</feature>
<feature type="transmembrane region" description="Helical" evidence="8">
    <location>
        <begin position="20"/>
        <end position="42"/>
    </location>
</feature>
<dbReference type="Proteomes" id="UP001221838">
    <property type="component" value="Unassembled WGS sequence"/>
</dbReference>
<comment type="subcellular location">
    <subcellularLocation>
        <location evidence="1">Cell membrane</location>
        <topology evidence="1">Multi-pass membrane protein</topology>
    </subcellularLocation>
</comment>
<feature type="transmembrane region" description="Helical" evidence="8">
    <location>
        <begin position="548"/>
        <end position="573"/>
    </location>
</feature>
<comment type="caution">
    <text evidence="10">The sequence shown here is derived from an EMBL/GenBank/DDBJ whole genome shotgun (WGS) entry which is preliminary data.</text>
</comment>
<gene>
    <name evidence="10" type="ORF">POL68_00320</name>
</gene>
<protein>
    <submittedName>
        <fullName evidence="10">FtsX-like permease family protein</fullName>
    </submittedName>
</protein>
<feature type="domain" description="ABC3 transporter permease C-terminal" evidence="9">
    <location>
        <begin position="551"/>
        <end position="679"/>
    </location>
</feature>
<evidence type="ECO:0000256" key="2">
    <source>
        <dbReference type="ARBA" id="ARBA00022475"/>
    </source>
</evidence>
<sequence length="687" mass="75970">MGPLRILVQIAIRNLFTSTINLVIGGIILIGTALVVVGGAMLDSIDGAMTRSLIGSGTGDLQVYSSHAKEDLDLSADQRLPVIDDFPRIKQELLARPEVLSVVPTNVSNGLIVTGNAMDDAFERLRNAVRTQAPAEQMLSLKRLTQQRVRVLQEDLRNAQESATNSAEEGELAALDRAASDAFWEEFDRAPLDALEFLENRIAKLVIDAETIKIRYIGTDLDSFQTAFDRMHLREGTQVPPGKRGLLMGQYFYEDKFKLKTARRLDLIHEALTVKGRRIAEDPELRRYVARNQKQVREILFQLDDLKTQELVSRLQRRLGVGEQEPGKLLALLLNTNDDNFLERYQIFYSEVAPLLALYRIQLGDMVTVQNVSPRGYVQSVNVKFYGTIEFKGLEKSPLAGTVNLMDLLSFQKLHGSQSQEETREIERIKSQSGLKDVDRSRAEDELFGSNSSIVGAAEPVHIDDERVFGEGHKPGEDKSLEETYTQEELERSVVLSAAVLLKPGHTLTSVAPALEELARNKGLPIRLSTWKQASGLIGQFTLVVKAALYFGVFMIFVVALIVINNAMMMAALQRVHEIGTMRAIGAQRGFVRWMIILETLLLGITFGSIGALASVLLMGYLGSTGLPAVTDEMYFFFSGPRLFPSISAANLIAGYVMVLGVSVLSTLYPAILATRVSPVQAMQAAE</sequence>
<feature type="transmembrane region" description="Helical" evidence="8">
    <location>
        <begin position="594"/>
        <end position="623"/>
    </location>
</feature>
<keyword evidence="4 8" id="KW-1133">Transmembrane helix</keyword>
<comment type="similarity">
    <text evidence="6">Belongs to the ABC-4 integral membrane protein family.</text>
</comment>
<evidence type="ECO:0000256" key="8">
    <source>
        <dbReference type="SAM" id="Phobius"/>
    </source>
</evidence>
<organism evidence="10 11">
    <name type="scientific">Stigmatella ashevillensis</name>
    <dbReference type="NCBI Taxonomy" id="2995309"/>
    <lineage>
        <taxon>Bacteria</taxon>
        <taxon>Pseudomonadati</taxon>
        <taxon>Myxococcota</taxon>
        <taxon>Myxococcia</taxon>
        <taxon>Myxococcales</taxon>
        <taxon>Cystobacterineae</taxon>
        <taxon>Archangiaceae</taxon>
        <taxon>Stigmatella</taxon>
    </lineage>
</organism>
<dbReference type="RefSeq" id="WP_272134018.1">
    <property type="nucleotide sequence ID" value="NZ_JAQNDM010000001.1"/>
</dbReference>
<evidence type="ECO:0000259" key="9">
    <source>
        <dbReference type="Pfam" id="PF02687"/>
    </source>
</evidence>
<dbReference type="EMBL" id="JAQNDM010000001">
    <property type="protein sequence ID" value="MDC0706909.1"/>
    <property type="molecule type" value="Genomic_DNA"/>
</dbReference>
<keyword evidence="2" id="KW-1003">Cell membrane</keyword>
<dbReference type="InterPro" id="IPR050250">
    <property type="entry name" value="Macrolide_Exporter_MacB"/>
</dbReference>
<evidence type="ECO:0000313" key="11">
    <source>
        <dbReference type="Proteomes" id="UP001221838"/>
    </source>
</evidence>
<reference evidence="10 11" key="1">
    <citation type="submission" date="2022-11" db="EMBL/GenBank/DDBJ databases">
        <title>Minimal conservation of predation-associated metabolite biosynthetic gene clusters underscores biosynthetic potential of Myxococcota including descriptions for ten novel species: Archangium lansinium sp. nov., Myxococcus landrumus sp. nov., Nannocystis bai.</title>
        <authorList>
            <person name="Ahearne A."/>
            <person name="Stevens C."/>
            <person name="Dowd S."/>
        </authorList>
    </citation>
    <scope>NUCLEOTIDE SEQUENCE [LARGE SCALE GENOMIC DNA]</scope>
    <source>
        <strain evidence="10 11">NCWAL01</strain>
    </source>
</reference>
<evidence type="ECO:0000256" key="7">
    <source>
        <dbReference type="SAM" id="Coils"/>
    </source>
</evidence>
<evidence type="ECO:0000256" key="4">
    <source>
        <dbReference type="ARBA" id="ARBA00022989"/>
    </source>
</evidence>
<keyword evidence="3 8" id="KW-0812">Transmembrane</keyword>
<keyword evidence="11" id="KW-1185">Reference proteome</keyword>
<dbReference type="PANTHER" id="PTHR30572:SF4">
    <property type="entry name" value="ABC TRANSPORTER PERMEASE YTRF"/>
    <property type="match status" value="1"/>
</dbReference>
<dbReference type="Pfam" id="PF02687">
    <property type="entry name" value="FtsX"/>
    <property type="match status" value="1"/>
</dbReference>
<evidence type="ECO:0000256" key="5">
    <source>
        <dbReference type="ARBA" id="ARBA00023136"/>
    </source>
</evidence>
<name>A0ABT5CZR5_9BACT</name>